<feature type="compositionally biased region" description="Low complexity" evidence="1">
    <location>
        <begin position="288"/>
        <end position="304"/>
    </location>
</feature>
<feature type="compositionally biased region" description="Low complexity" evidence="1">
    <location>
        <begin position="25"/>
        <end position="92"/>
    </location>
</feature>
<dbReference type="RefSeq" id="WP_143105494.1">
    <property type="nucleotide sequence ID" value="NZ_FOUY01000027.1"/>
</dbReference>
<sequence>MSPFRLFGRRARPAGDEPDPWLDDPAPATAHSAAAPGPAASARTGPPGHPGAAPTGPPGHAAAAPGRPAPAGTGDSPAAWAAAPAGPATTAARPSLWTAQRPPQGEPAEPEPVTDPFGFAPVPPPRPRTDDPSAGWAPRSPGGEQVVAHRTGQPPAPRRASAVDEPDDAGRVVRTGGHAAPPAPTGAGYAARQAGRTAPSLTDGADHAGPPATGVTDTGTAPERRASDHAAPSTTGEAEDATPPTSHTTSRATPRSAGAGYVAPPAPAACRPDPGAPSTADATEDETAPTAPAADPPDGIDPAEASALAGAFAADLLSWDEDDPARRGRALGTHLASPEGAALLGWTGTGRQRADLVLPGRVRPDGDRVHVDVRVRVVPYRRVDARTPGAPEPEPTNPLGGPAAAPAPAARGWRGLGARWVRLEVAVVRTGGRLVVDAEPVGDPSGPSPAALAGRAPGRSR</sequence>
<feature type="compositionally biased region" description="Low complexity" evidence="1">
    <location>
        <begin position="257"/>
        <end position="281"/>
    </location>
</feature>
<dbReference type="STRING" id="260086.SAMN05216207_102766"/>
<feature type="region of interest" description="Disordered" evidence="1">
    <location>
        <begin position="385"/>
        <end position="410"/>
    </location>
</feature>
<reference evidence="2 3" key="1">
    <citation type="submission" date="2016-10" db="EMBL/GenBank/DDBJ databases">
        <authorList>
            <person name="de Groot N.N."/>
        </authorList>
    </citation>
    <scope>NUCLEOTIDE SEQUENCE [LARGE SCALE GENOMIC DNA]</scope>
    <source>
        <strain evidence="2 3">CGMCC 4.1877</strain>
    </source>
</reference>
<keyword evidence="3" id="KW-1185">Reference proteome</keyword>
<name>A0A1I5DSS3_PSUAM</name>
<evidence type="ECO:0000256" key="1">
    <source>
        <dbReference type="SAM" id="MobiDB-lite"/>
    </source>
</evidence>
<proteinExistence type="predicted"/>
<organism evidence="2 3">
    <name type="scientific">Pseudonocardia ammonioxydans</name>
    <dbReference type="NCBI Taxonomy" id="260086"/>
    <lineage>
        <taxon>Bacteria</taxon>
        <taxon>Bacillati</taxon>
        <taxon>Actinomycetota</taxon>
        <taxon>Actinomycetes</taxon>
        <taxon>Pseudonocardiales</taxon>
        <taxon>Pseudonocardiaceae</taxon>
        <taxon>Pseudonocardia</taxon>
    </lineage>
</organism>
<feature type="compositionally biased region" description="Low complexity" evidence="1">
    <location>
        <begin position="398"/>
        <end position="410"/>
    </location>
</feature>
<accession>A0A1I5DSS3</accession>
<evidence type="ECO:0000313" key="3">
    <source>
        <dbReference type="Proteomes" id="UP000199614"/>
    </source>
</evidence>
<feature type="region of interest" description="Disordered" evidence="1">
    <location>
        <begin position="437"/>
        <end position="461"/>
    </location>
</feature>
<protein>
    <submittedName>
        <fullName evidence="2">Uncharacterized protein</fullName>
    </submittedName>
</protein>
<dbReference type="EMBL" id="FOUY01000027">
    <property type="protein sequence ID" value="SFO02315.1"/>
    <property type="molecule type" value="Genomic_DNA"/>
</dbReference>
<dbReference type="AlphaFoldDB" id="A0A1I5DSS3"/>
<gene>
    <name evidence="2" type="ORF">SAMN05216207_102766</name>
</gene>
<feature type="compositionally biased region" description="Polar residues" evidence="1">
    <location>
        <begin position="243"/>
        <end position="253"/>
    </location>
</feature>
<dbReference type="Proteomes" id="UP000199614">
    <property type="component" value="Unassembled WGS sequence"/>
</dbReference>
<feature type="compositionally biased region" description="Low complexity" evidence="1">
    <location>
        <begin position="176"/>
        <end position="191"/>
    </location>
</feature>
<feature type="region of interest" description="Disordered" evidence="1">
    <location>
        <begin position="1"/>
        <end position="304"/>
    </location>
</feature>
<evidence type="ECO:0000313" key="2">
    <source>
        <dbReference type="EMBL" id="SFO02315.1"/>
    </source>
</evidence>
<dbReference type="OrthoDB" id="3577409at2"/>